<evidence type="ECO:0000313" key="3">
    <source>
        <dbReference type="Proteomes" id="UP001595755"/>
    </source>
</evidence>
<name>A0ABV8SL42_9BACL</name>
<sequence>MKEMRKHEVVAFGRTAEILAYTPRQILKLFKADLPEDLIEAEYRIGKEVHALGVPCPEPSEILAYGERRGIVYDRLDGITMFRSIYQQPLTLEDKARKFATLHLDLHRRSAKNLPEQKERLADHIEQAPLLTRTEKEAILKHLASLPGGSKLCHGDYHPDNILLGRQAEWVIDWMTGTQGNPAGDVARTYLLLKLGRLPEETPQDVKQWISRIRIQLLDTYLRKYMDGSEVSMEDVNDWLLPYAAARLCEWIPEEEKRDLLKIIRAKLRTQ</sequence>
<dbReference type="Proteomes" id="UP001595755">
    <property type="component" value="Unassembled WGS sequence"/>
</dbReference>
<dbReference type="EMBL" id="JBHSED010000074">
    <property type="protein sequence ID" value="MFC4307328.1"/>
    <property type="molecule type" value="Genomic_DNA"/>
</dbReference>
<dbReference type="Pfam" id="PF01636">
    <property type="entry name" value="APH"/>
    <property type="match status" value="1"/>
</dbReference>
<evidence type="ECO:0000259" key="1">
    <source>
        <dbReference type="Pfam" id="PF01636"/>
    </source>
</evidence>
<organism evidence="2 3">
    <name type="scientific">Cohnella boryungensis</name>
    <dbReference type="NCBI Taxonomy" id="768479"/>
    <lineage>
        <taxon>Bacteria</taxon>
        <taxon>Bacillati</taxon>
        <taxon>Bacillota</taxon>
        <taxon>Bacilli</taxon>
        <taxon>Bacillales</taxon>
        <taxon>Paenibacillaceae</taxon>
        <taxon>Cohnella</taxon>
    </lineage>
</organism>
<proteinExistence type="predicted"/>
<gene>
    <name evidence="2" type="ORF">ACFO1S_28275</name>
</gene>
<comment type="caution">
    <text evidence="2">The sequence shown here is derived from an EMBL/GenBank/DDBJ whole genome shotgun (WGS) entry which is preliminary data.</text>
</comment>
<protein>
    <submittedName>
        <fullName evidence="2">Phosphotransferase family protein</fullName>
    </submittedName>
</protein>
<feature type="domain" description="Aminoglycoside phosphotransferase" evidence="1">
    <location>
        <begin position="25"/>
        <end position="190"/>
    </location>
</feature>
<accession>A0ABV8SL42</accession>
<reference evidence="3" key="1">
    <citation type="journal article" date="2019" name="Int. J. Syst. Evol. Microbiol.">
        <title>The Global Catalogue of Microorganisms (GCM) 10K type strain sequencing project: providing services to taxonomists for standard genome sequencing and annotation.</title>
        <authorList>
            <consortium name="The Broad Institute Genomics Platform"/>
            <consortium name="The Broad Institute Genome Sequencing Center for Infectious Disease"/>
            <person name="Wu L."/>
            <person name="Ma J."/>
        </authorList>
    </citation>
    <scope>NUCLEOTIDE SEQUENCE [LARGE SCALE GENOMIC DNA]</scope>
    <source>
        <strain evidence="3">CGMCC 4.1641</strain>
    </source>
</reference>
<keyword evidence="3" id="KW-1185">Reference proteome</keyword>
<dbReference type="SUPFAM" id="SSF56112">
    <property type="entry name" value="Protein kinase-like (PK-like)"/>
    <property type="match status" value="1"/>
</dbReference>
<evidence type="ECO:0000313" key="2">
    <source>
        <dbReference type="EMBL" id="MFC4307328.1"/>
    </source>
</evidence>
<dbReference type="InterPro" id="IPR011009">
    <property type="entry name" value="Kinase-like_dom_sf"/>
</dbReference>
<dbReference type="Gene3D" id="3.90.1200.10">
    <property type="match status" value="1"/>
</dbReference>
<dbReference type="InterPro" id="IPR002575">
    <property type="entry name" value="Aminoglycoside_PTrfase"/>
</dbReference>